<dbReference type="FunFam" id="3.90.870.10:FF:000009">
    <property type="entry name" value="Threonylcarbamoyl-AMP synthase, putative"/>
    <property type="match status" value="1"/>
</dbReference>
<evidence type="ECO:0000256" key="4">
    <source>
        <dbReference type="ARBA" id="ARBA00015492"/>
    </source>
</evidence>
<dbReference type="GO" id="GO:0003725">
    <property type="term" value="F:double-stranded RNA binding"/>
    <property type="evidence" value="ECO:0007669"/>
    <property type="project" value="UniProtKB-UniRule"/>
</dbReference>
<feature type="binding site" evidence="14">
    <location>
        <position position="122"/>
    </location>
    <ligand>
        <name>L-threonine</name>
        <dbReference type="ChEBI" id="CHEBI:57926"/>
    </ligand>
</feature>
<dbReference type="PANTHER" id="PTHR17490:SF16">
    <property type="entry name" value="THREONYLCARBAMOYL-AMP SYNTHASE"/>
    <property type="match status" value="1"/>
</dbReference>
<feature type="binding site" evidence="14">
    <location>
        <position position="238"/>
    </location>
    <ligand>
        <name>ATP</name>
        <dbReference type="ChEBI" id="CHEBI:30616"/>
    </ligand>
</feature>
<dbReference type="GO" id="GO:0061710">
    <property type="term" value="F:L-threonylcarbamoyladenylate synthase"/>
    <property type="evidence" value="ECO:0007669"/>
    <property type="project" value="UniProtKB-EC"/>
</dbReference>
<evidence type="ECO:0000256" key="2">
    <source>
        <dbReference type="ARBA" id="ARBA00007663"/>
    </source>
</evidence>
<feature type="binding site" evidence="14">
    <location>
        <position position="156"/>
    </location>
    <ligand>
        <name>ATP</name>
        <dbReference type="ChEBI" id="CHEBI:30616"/>
    </ligand>
</feature>
<dbReference type="Gene3D" id="3.40.50.11030">
    <property type="entry name" value="Threonylcarbamoyl-AMP synthase, C-terminal domain"/>
    <property type="match status" value="1"/>
</dbReference>
<keyword evidence="17" id="KW-1185">Reference proteome</keyword>
<feature type="binding site" evidence="14">
    <location>
        <position position="40"/>
    </location>
    <ligand>
        <name>L-threonine</name>
        <dbReference type="ChEBI" id="CHEBI:57926"/>
    </ligand>
</feature>
<sequence length="336" mass="36724">METYVWDVRNYVHDLSTYPQIAEIIAGFKEDELIAIPTETVYGLAANAKSAAAVSKVYVAKGRPSDNPLIVHIYSQKQMDFIENIHPAAQQLMDYFWPGPISFILPLKKDSLAEQVTAGKETVAVRMPEDKTALQLLEIVGLPLAAPSANLSGRPSPTNYEHVYEDLNGRIHGIVRGDDSHIGIESTVLDCSSYPFRIARPGAITASMLEEVVAGCMTEADYTSDDAPIAPGMKYRHYAPNSPIQLVDGGISSSLQVDRHTAVVGPESIRFLVTGGTFYPLCQDEQDIKGASANLYDVLRAIDHNKEITEIILSGFKRDEASQALMNRIDKASAGK</sequence>
<comment type="catalytic activity">
    <reaction evidence="12 13">
        <text>L-threonine + hydrogencarbonate + ATP = L-threonylcarbamoyladenylate + diphosphate + H2O</text>
        <dbReference type="Rhea" id="RHEA:36407"/>
        <dbReference type="ChEBI" id="CHEBI:15377"/>
        <dbReference type="ChEBI" id="CHEBI:17544"/>
        <dbReference type="ChEBI" id="CHEBI:30616"/>
        <dbReference type="ChEBI" id="CHEBI:33019"/>
        <dbReference type="ChEBI" id="CHEBI:57926"/>
        <dbReference type="ChEBI" id="CHEBI:73682"/>
        <dbReference type="EC" id="2.7.7.87"/>
    </reaction>
</comment>
<dbReference type="GO" id="GO:0000049">
    <property type="term" value="F:tRNA binding"/>
    <property type="evidence" value="ECO:0007669"/>
    <property type="project" value="TreeGrafter"/>
</dbReference>
<keyword evidence="10 13" id="KW-0067">ATP-binding</keyword>
<evidence type="ECO:0000313" key="17">
    <source>
        <dbReference type="Proteomes" id="UP000295310"/>
    </source>
</evidence>
<keyword evidence="5 13" id="KW-0963">Cytoplasm</keyword>
<keyword evidence="6 13" id="KW-0808">Transferase</keyword>
<feature type="binding site" evidence="14">
    <location>
        <position position="148"/>
    </location>
    <ligand>
        <name>ATP</name>
        <dbReference type="ChEBI" id="CHEBI:30616"/>
    </ligand>
</feature>
<evidence type="ECO:0000256" key="12">
    <source>
        <dbReference type="ARBA" id="ARBA00048366"/>
    </source>
</evidence>
<dbReference type="Pfam" id="PF01300">
    <property type="entry name" value="Sua5_yciO_yrdC"/>
    <property type="match status" value="1"/>
</dbReference>
<feature type="binding site" evidence="14">
    <location>
        <position position="146"/>
    </location>
    <ligand>
        <name>L-threonine</name>
        <dbReference type="ChEBI" id="CHEBI:57926"/>
    </ligand>
</feature>
<protein>
    <recommendedName>
        <fullName evidence="4 13">Threonylcarbamoyl-AMP synthase</fullName>
        <shortName evidence="13">TC-AMP synthase</shortName>
        <ecNumber evidence="3 13">2.7.7.87</ecNumber>
    </recommendedName>
    <alternativeName>
        <fullName evidence="11 13">L-threonylcarbamoyladenylate synthase</fullName>
    </alternativeName>
</protein>
<comment type="caution">
    <text evidence="16">The sequence shown here is derived from an EMBL/GenBank/DDBJ whole genome shotgun (WGS) entry which is preliminary data.</text>
</comment>
<feature type="binding site" evidence="14">
    <location>
        <position position="67"/>
    </location>
    <ligand>
        <name>ATP</name>
        <dbReference type="ChEBI" id="CHEBI:30616"/>
    </ligand>
</feature>
<dbReference type="InterPro" id="IPR010923">
    <property type="entry name" value="T(6)A37_SUA5"/>
</dbReference>
<evidence type="ECO:0000256" key="1">
    <source>
        <dbReference type="ARBA" id="ARBA00004496"/>
    </source>
</evidence>
<feature type="binding site" evidence="14">
    <location>
        <position position="126"/>
    </location>
    <ligand>
        <name>L-threonine</name>
        <dbReference type="ChEBI" id="CHEBI:57926"/>
    </ligand>
</feature>
<evidence type="ECO:0000256" key="9">
    <source>
        <dbReference type="ARBA" id="ARBA00022741"/>
    </source>
</evidence>
<dbReference type="InterPro" id="IPR006070">
    <property type="entry name" value="Sua5-like_dom"/>
</dbReference>
<reference evidence="16 17" key="1">
    <citation type="submission" date="2019-01" db="EMBL/GenBank/DDBJ databases">
        <title>Draft genome sequences of the type strains of six Macrococcus species.</title>
        <authorList>
            <person name="Mazhar S."/>
            <person name="Altermann E."/>
            <person name="Hill C."/>
            <person name="Mcauliffe O."/>
        </authorList>
    </citation>
    <scope>NUCLEOTIDE SEQUENCE [LARGE SCALE GENOMIC DNA]</scope>
    <source>
        <strain evidence="16 17">CCM4811</strain>
    </source>
</reference>
<dbReference type="PIRSF" id="PIRSF004930">
    <property type="entry name" value="Tln_factor_SUA5"/>
    <property type="match status" value="1"/>
</dbReference>
<comment type="similarity">
    <text evidence="2 13">Belongs to the SUA5 family.</text>
</comment>
<dbReference type="Gene3D" id="3.90.870.10">
    <property type="entry name" value="DHBP synthase"/>
    <property type="match status" value="1"/>
</dbReference>
<dbReference type="NCBIfam" id="TIGR00057">
    <property type="entry name" value="L-threonylcarbamoyladenylate synthase"/>
    <property type="match status" value="1"/>
</dbReference>
<evidence type="ECO:0000256" key="10">
    <source>
        <dbReference type="ARBA" id="ARBA00022840"/>
    </source>
</evidence>
<evidence type="ECO:0000256" key="6">
    <source>
        <dbReference type="ARBA" id="ARBA00022679"/>
    </source>
</evidence>
<feature type="domain" description="YrdC-like" evidence="15">
    <location>
        <begin position="18"/>
        <end position="204"/>
    </location>
</feature>
<feature type="binding site" evidence="14">
    <location>
        <position position="63"/>
    </location>
    <ligand>
        <name>ATP</name>
        <dbReference type="ChEBI" id="CHEBI:30616"/>
    </ligand>
</feature>
<feature type="binding site" evidence="14">
    <location>
        <position position="200"/>
    </location>
    <ligand>
        <name>ATP</name>
        <dbReference type="ChEBI" id="CHEBI:30616"/>
    </ligand>
</feature>
<dbReference type="SUPFAM" id="SSF55821">
    <property type="entry name" value="YrdC/RibB"/>
    <property type="match status" value="1"/>
</dbReference>
<dbReference type="InterPro" id="IPR050156">
    <property type="entry name" value="TC-AMP_synthase_SUA5"/>
</dbReference>
<keyword evidence="8 13" id="KW-0548">Nucleotidyltransferase</keyword>
<dbReference type="PROSITE" id="PS51163">
    <property type="entry name" value="YRDC"/>
    <property type="match status" value="1"/>
</dbReference>
<dbReference type="GO" id="GO:0006450">
    <property type="term" value="P:regulation of translational fidelity"/>
    <property type="evidence" value="ECO:0007669"/>
    <property type="project" value="TreeGrafter"/>
</dbReference>
<dbReference type="InterPro" id="IPR038385">
    <property type="entry name" value="Sua5/YwlC_C"/>
</dbReference>
<evidence type="ECO:0000256" key="13">
    <source>
        <dbReference type="PIRNR" id="PIRNR004930"/>
    </source>
</evidence>
<dbReference type="GO" id="GO:0005524">
    <property type="term" value="F:ATP binding"/>
    <property type="evidence" value="ECO:0007669"/>
    <property type="project" value="UniProtKB-UniRule"/>
</dbReference>
<accession>A0A4R6BDB0</accession>
<dbReference type="InterPro" id="IPR017945">
    <property type="entry name" value="DHBP_synth_RibB-like_a/b_dom"/>
</dbReference>
<dbReference type="AlphaFoldDB" id="A0A4R6BDB0"/>
<gene>
    <name evidence="16" type="ORF">ERX27_07065</name>
</gene>
<dbReference type="Proteomes" id="UP000295310">
    <property type="component" value="Unassembled WGS sequence"/>
</dbReference>
<evidence type="ECO:0000256" key="11">
    <source>
        <dbReference type="ARBA" id="ARBA00029774"/>
    </source>
</evidence>
<proteinExistence type="inferred from homology"/>
<feature type="binding site" evidence="14">
    <location>
        <position position="186"/>
    </location>
    <ligand>
        <name>L-threonine</name>
        <dbReference type="ChEBI" id="CHEBI:57926"/>
    </ligand>
</feature>
<feature type="binding site" evidence="14">
    <location>
        <position position="72"/>
    </location>
    <ligand>
        <name>L-threonine</name>
        <dbReference type="ChEBI" id="CHEBI:57926"/>
    </ligand>
</feature>
<dbReference type="InterPro" id="IPR005145">
    <property type="entry name" value="Sua5_C"/>
</dbReference>
<organism evidence="16 17">
    <name type="scientific">Macrococcus brunensis</name>
    <dbReference type="NCBI Taxonomy" id="198483"/>
    <lineage>
        <taxon>Bacteria</taxon>
        <taxon>Bacillati</taxon>
        <taxon>Bacillota</taxon>
        <taxon>Bacilli</taxon>
        <taxon>Bacillales</taxon>
        <taxon>Staphylococcaceae</taxon>
        <taxon>Macrococcus</taxon>
    </lineage>
</organism>
<dbReference type="Pfam" id="PF03481">
    <property type="entry name" value="Sua5_C"/>
    <property type="match status" value="1"/>
</dbReference>
<evidence type="ECO:0000259" key="15">
    <source>
        <dbReference type="PROSITE" id="PS51163"/>
    </source>
</evidence>
<dbReference type="OrthoDB" id="9814580at2"/>
<comment type="function">
    <text evidence="13">Required for the formation of a threonylcarbamoyl group on adenosine at position 37 (t(6)A37) in tRNAs that read codons beginning with adenine.</text>
</comment>
<evidence type="ECO:0000256" key="7">
    <source>
        <dbReference type="ARBA" id="ARBA00022694"/>
    </source>
</evidence>
<keyword evidence="7 13" id="KW-0819">tRNA processing</keyword>
<evidence type="ECO:0000256" key="3">
    <source>
        <dbReference type="ARBA" id="ARBA00012584"/>
    </source>
</evidence>
<keyword evidence="9 13" id="KW-0547">Nucleotide-binding</keyword>
<dbReference type="GO" id="GO:0005737">
    <property type="term" value="C:cytoplasm"/>
    <property type="evidence" value="ECO:0007669"/>
    <property type="project" value="UniProtKB-SubCell"/>
</dbReference>
<evidence type="ECO:0000313" key="16">
    <source>
        <dbReference type="EMBL" id="TDL96782.1"/>
    </source>
</evidence>
<evidence type="ECO:0000256" key="8">
    <source>
        <dbReference type="ARBA" id="ARBA00022695"/>
    </source>
</evidence>
<name>A0A4R6BDB0_9STAP</name>
<comment type="subcellular location">
    <subcellularLocation>
        <location evidence="1 13">Cytoplasm</location>
    </subcellularLocation>
</comment>
<dbReference type="EC" id="2.7.7.87" evidence="3 13"/>
<dbReference type="EMBL" id="SCWA01000011">
    <property type="protein sequence ID" value="TDL96782.1"/>
    <property type="molecule type" value="Genomic_DNA"/>
</dbReference>
<evidence type="ECO:0000256" key="5">
    <source>
        <dbReference type="ARBA" id="ARBA00022490"/>
    </source>
</evidence>
<dbReference type="PANTHER" id="PTHR17490">
    <property type="entry name" value="SUA5"/>
    <property type="match status" value="1"/>
</dbReference>
<evidence type="ECO:0000256" key="14">
    <source>
        <dbReference type="PIRSR" id="PIRSR004930-1"/>
    </source>
</evidence>
<dbReference type="GO" id="GO:0008033">
    <property type="term" value="P:tRNA processing"/>
    <property type="evidence" value="ECO:0007669"/>
    <property type="project" value="UniProtKB-KW"/>
</dbReference>
<dbReference type="RefSeq" id="WP_133432134.1">
    <property type="nucleotide sequence ID" value="NZ_SCWA01000011.1"/>
</dbReference>